<dbReference type="EMBL" id="HACM01003088">
    <property type="protein sequence ID" value="CRZ03530.1"/>
    <property type="molecule type" value="Transcribed_RNA"/>
</dbReference>
<feature type="transmembrane region" description="Helical" evidence="1">
    <location>
        <begin position="62"/>
        <end position="81"/>
    </location>
</feature>
<evidence type="ECO:0000313" key="2">
    <source>
        <dbReference type="EMBL" id="CRZ03530.1"/>
    </source>
</evidence>
<protein>
    <submittedName>
        <fullName evidence="2">Uncharacterized protein</fullName>
    </submittedName>
</protein>
<name>A0A0H5QMX3_9EUKA</name>
<reference evidence="2" key="1">
    <citation type="submission" date="2015-04" db="EMBL/GenBank/DDBJ databases">
        <title>The genome sequence of the plant pathogenic Rhizarian Plasmodiophora brassicae reveals insights in its biotrophic life cycle and the origin of chitin synthesis.</title>
        <authorList>
            <person name="Schwelm A."/>
            <person name="Fogelqvist J."/>
            <person name="Knaust A."/>
            <person name="Julke S."/>
            <person name="Lilja T."/>
            <person name="Dhandapani V."/>
            <person name="Bonilla-Rosso G."/>
            <person name="Karlsson M."/>
            <person name="Shevchenko A."/>
            <person name="Choi S.R."/>
            <person name="Kim H.G."/>
            <person name="Park J.Y."/>
            <person name="Lim Y.P."/>
            <person name="Ludwig-Muller J."/>
            <person name="Dixelius C."/>
        </authorList>
    </citation>
    <scope>NUCLEOTIDE SEQUENCE</scope>
    <source>
        <tissue evidence="2">Potato root galls</tissue>
    </source>
</reference>
<keyword evidence="1" id="KW-0472">Membrane</keyword>
<proteinExistence type="predicted"/>
<organism evidence="2">
    <name type="scientific">Spongospora subterranea</name>
    <dbReference type="NCBI Taxonomy" id="70186"/>
    <lineage>
        <taxon>Eukaryota</taxon>
        <taxon>Sar</taxon>
        <taxon>Rhizaria</taxon>
        <taxon>Endomyxa</taxon>
        <taxon>Phytomyxea</taxon>
        <taxon>Plasmodiophorida</taxon>
        <taxon>Plasmodiophoridae</taxon>
        <taxon>Spongospora</taxon>
    </lineage>
</organism>
<sequence>MGNLCLEELIGQLLVRKKMMKVKVKVKMKISLSTSACWSGKGVLLNQASIGFLFMTAGPRLLLVKFLLMLGFPITGILLLTLKMTNFSLFERPAVSAKPDFLVSCCSITIGVVLLWNDVGGEEK</sequence>
<evidence type="ECO:0000256" key="1">
    <source>
        <dbReference type="SAM" id="Phobius"/>
    </source>
</evidence>
<keyword evidence="1" id="KW-1133">Transmembrane helix</keyword>
<dbReference type="AlphaFoldDB" id="A0A0H5QMX3"/>
<accession>A0A0H5QMX3</accession>
<keyword evidence="1" id="KW-0812">Transmembrane</keyword>